<dbReference type="Pfam" id="PF00392">
    <property type="entry name" value="GntR"/>
    <property type="match status" value="1"/>
</dbReference>
<dbReference type="Gene3D" id="1.10.10.10">
    <property type="entry name" value="Winged helix-like DNA-binding domain superfamily/Winged helix DNA-binding domain"/>
    <property type="match status" value="1"/>
</dbReference>
<keyword evidence="1" id="KW-0805">Transcription regulation</keyword>
<dbReference type="InterPro" id="IPR036388">
    <property type="entry name" value="WH-like_DNA-bd_sf"/>
</dbReference>
<protein>
    <submittedName>
        <fullName evidence="5">L-lactate utilization operon repressor</fullName>
    </submittedName>
</protein>
<dbReference type="SUPFAM" id="SSF48008">
    <property type="entry name" value="GntR ligand-binding domain-like"/>
    <property type="match status" value="1"/>
</dbReference>
<evidence type="ECO:0000256" key="2">
    <source>
        <dbReference type="ARBA" id="ARBA00023125"/>
    </source>
</evidence>
<name>A0A0M7AAC2_9HYPH</name>
<dbReference type="InterPro" id="IPR000524">
    <property type="entry name" value="Tscrpt_reg_HTH_GntR"/>
</dbReference>
<evidence type="ECO:0000256" key="1">
    <source>
        <dbReference type="ARBA" id="ARBA00023015"/>
    </source>
</evidence>
<dbReference type="Gene3D" id="1.20.120.530">
    <property type="entry name" value="GntR ligand-binding domain-like"/>
    <property type="match status" value="1"/>
</dbReference>
<dbReference type="AlphaFoldDB" id="A0A0M7AAC2"/>
<evidence type="ECO:0000313" key="5">
    <source>
        <dbReference type="EMBL" id="CTQ70683.1"/>
    </source>
</evidence>
<dbReference type="InterPro" id="IPR036390">
    <property type="entry name" value="WH_DNA-bd_sf"/>
</dbReference>
<sequence>MTQSSTDTDGSASHARKELIYQILRDRICAVEYPPGSKLRETDLAEEFEVSRTPIRNVLTTLEHDGLLAVKHGVGNVVSLVEPEELVEIYTVRMILAQSAGDFFASPFPEGTARQFVDYKEVFQALEPGDVVGFGRANIRYYTGLISLITNSCLRDMMLKLFFQTSRMWLISLPSLNWGEVIVAVSDELDELARLIRLEDPIGLGLAARNHIFMSRRRILAGLGISLTETRNPL</sequence>
<feature type="domain" description="HTH gntR-type" evidence="4">
    <location>
        <begin position="14"/>
        <end position="81"/>
    </location>
</feature>
<dbReference type="CDD" id="cd07377">
    <property type="entry name" value="WHTH_GntR"/>
    <property type="match status" value="1"/>
</dbReference>
<dbReference type="GO" id="GO:0003700">
    <property type="term" value="F:DNA-binding transcription factor activity"/>
    <property type="evidence" value="ECO:0007669"/>
    <property type="project" value="InterPro"/>
</dbReference>
<gene>
    <name evidence="5" type="primary">lutR_3</name>
    <name evidence="5" type="ORF">LA5096_02625</name>
</gene>
<dbReference type="STRING" id="311410.LA5095_01370"/>
<keyword evidence="6" id="KW-1185">Reference proteome</keyword>
<dbReference type="GO" id="GO:0003677">
    <property type="term" value="F:DNA binding"/>
    <property type="evidence" value="ECO:0007669"/>
    <property type="project" value="UniProtKB-KW"/>
</dbReference>
<evidence type="ECO:0000313" key="6">
    <source>
        <dbReference type="Proteomes" id="UP000049983"/>
    </source>
</evidence>
<evidence type="ECO:0000256" key="3">
    <source>
        <dbReference type="ARBA" id="ARBA00023163"/>
    </source>
</evidence>
<dbReference type="PANTHER" id="PTHR43537">
    <property type="entry name" value="TRANSCRIPTIONAL REGULATOR, GNTR FAMILY"/>
    <property type="match status" value="1"/>
</dbReference>
<dbReference type="Proteomes" id="UP000049983">
    <property type="component" value="Unassembled WGS sequence"/>
</dbReference>
<organism evidence="5 6">
    <name type="scientific">Roseibium album</name>
    <dbReference type="NCBI Taxonomy" id="311410"/>
    <lineage>
        <taxon>Bacteria</taxon>
        <taxon>Pseudomonadati</taxon>
        <taxon>Pseudomonadota</taxon>
        <taxon>Alphaproteobacteria</taxon>
        <taxon>Hyphomicrobiales</taxon>
        <taxon>Stappiaceae</taxon>
        <taxon>Roseibium</taxon>
    </lineage>
</organism>
<dbReference type="GeneID" id="97669999"/>
<dbReference type="EMBL" id="CXWC01000010">
    <property type="protein sequence ID" value="CTQ70683.1"/>
    <property type="molecule type" value="Genomic_DNA"/>
</dbReference>
<dbReference type="SUPFAM" id="SSF46785">
    <property type="entry name" value="Winged helix' DNA-binding domain"/>
    <property type="match status" value="1"/>
</dbReference>
<keyword evidence="2" id="KW-0238">DNA-binding</keyword>
<dbReference type="RefSeq" id="WP_055113335.1">
    <property type="nucleotide sequence ID" value="NZ_CANKXR010000020.1"/>
</dbReference>
<dbReference type="InterPro" id="IPR008920">
    <property type="entry name" value="TF_FadR/GntR_C"/>
</dbReference>
<reference evidence="6" key="1">
    <citation type="submission" date="2015-07" db="EMBL/GenBank/DDBJ databases">
        <authorList>
            <person name="Rodrigo-Torres Lidia"/>
            <person name="Arahal R.David."/>
        </authorList>
    </citation>
    <scope>NUCLEOTIDE SEQUENCE [LARGE SCALE GENOMIC DNA]</scope>
    <source>
        <strain evidence="6">CECT 5096</strain>
    </source>
</reference>
<dbReference type="PANTHER" id="PTHR43537:SF24">
    <property type="entry name" value="GLUCONATE OPERON TRANSCRIPTIONAL REPRESSOR"/>
    <property type="match status" value="1"/>
</dbReference>
<dbReference type="PROSITE" id="PS50949">
    <property type="entry name" value="HTH_GNTR"/>
    <property type="match status" value="1"/>
</dbReference>
<evidence type="ECO:0000259" key="4">
    <source>
        <dbReference type="PROSITE" id="PS50949"/>
    </source>
</evidence>
<keyword evidence="3" id="KW-0804">Transcription</keyword>
<accession>A0A0M7AAC2</accession>
<proteinExistence type="predicted"/>
<dbReference type="SMART" id="SM00345">
    <property type="entry name" value="HTH_GNTR"/>
    <property type="match status" value="1"/>
</dbReference>
<dbReference type="OrthoDB" id="7618373at2"/>